<feature type="domain" description="Peptidase S1" evidence="4">
    <location>
        <begin position="211"/>
        <end position="282"/>
    </location>
</feature>
<dbReference type="InterPro" id="IPR009003">
    <property type="entry name" value="Peptidase_S1_PA"/>
</dbReference>
<dbReference type="GO" id="GO:0006956">
    <property type="term" value="P:complement activation"/>
    <property type="evidence" value="ECO:0007669"/>
    <property type="project" value="TreeGrafter"/>
</dbReference>
<dbReference type="AlphaFoldDB" id="A0A9N7V4G9"/>
<dbReference type="Proteomes" id="UP001153269">
    <property type="component" value="Unassembled WGS sequence"/>
</dbReference>
<dbReference type="InterPro" id="IPR001254">
    <property type="entry name" value="Trypsin_dom"/>
</dbReference>
<evidence type="ECO:0000256" key="1">
    <source>
        <dbReference type="ARBA" id="ARBA00022659"/>
    </source>
</evidence>
<evidence type="ECO:0000256" key="3">
    <source>
        <dbReference type="ARBA" id="ARBA00023180"/>
    </source>
</evidence>
<evidence type="ECO:0000313" key="6">
    <source>
        <dbReference type="Proteomes" id="UP001153269"/>
    </source>
</evidence>
<sequence length="328" mass="36901">MDGPGWRAHLNKSVLTYVPCREGRVAKKTHNAKWLSKETLDPIEKKYRFGVVADTAVGELASSKHCREKGEGCWLSQRRRPRTFENFWPNQNVYCVTKKRASNTVPSRLIEPGESQFPKPGYRVFSDTTQRDDTRTLLSTALRTTSASTPIPTVEKHGGEAFMLWGCFSSSRYSETEQQVLKNHLENLSFLTKVGSKIREKNVHAKLGDNREECISHALHAKGITTDNPKVAVTDNFLCTGGRTPFRDHIACSGDSGGAVFKNYEHRTIQVGLVSWGTHDLCKLEEVAESTDISRDFHVNLFRVVPFLKSVLANDAQDDFAPLQFLEN</sequence>
<proteinExistence type="predicted"/>
<dbReference type="GO" id="GO:0006508">
    <property type="term" value="P:proteolysis"/>
    <property type="evidence" value="ECO:0007669"/>
    <property type="project" value="InterPro"/>
</dbReference>
<evidence type="ECO:0000259" key="4">
    <source>
        <dbReference type="Pfam" id="PF00089"/>
    </source>
</evidence>
<keyword evidence="2" id="KW-0677">Repeat</keyword>
<dbReference type="EMBL" id="CADEAL010002891">
    <property type="protein sequence ID" value="CAB1442678.1"/>
    <property type="molecule type" value="Genomic_DNA"/>
</dbReference>
<reference evidence="5" key="1">
    <citation type="submission" date="2020-03" db="EMBL/GenBank/DDBJ databases">
        <authorList>
            <person name="Weist P."/>
        </authorList>
    </citation>
    <scope>NUCLEOTIDE SEQUENCE</scope>
</reference>
<dbReference type="SUPFAM" id="SSF50494">
    <property type="entry name" value="Trypsin-like serine proteases"/>
    <property type="match status" value="1"/>
</dbReference>
<accession>A0A9N7V4G9</accession>
<protein>
    <recommendedName>
        <fullName evidence="4">Peptidase S1 domain-containing protein</fullName>
    </recommendedName>
</protein>
<dbReference type="Gene3D" id="2.40.10.10">
    <property type="entry name" value="Trypsin-like serine proteases"/>
    <property type="match status" value="1"/>
</dbReference>
<keyword evidence="3" id="KW-0325">Glycoprotein</keyword>
<comment type="caution">
    <text evidence="5">The sequence shown here is derived from an EMBL/GenBank/DDBJ whole genome shotgun (WGS) entry which is preliminary data.</text>
</comment>
<dbReference type="GO" id="GO:0009617">
    <property type="term" value="P:response to bacterium"/>
    <property type="evidence" value="ECO:0007669"/>
    <property type="project" value="TreeGrafter"/>
</dbReference>
<evidence type="ECO:0000256" key="2">
    <source>
        <dbReference type="ARBA" id="ARBA00022737"/>
    </source>
</evidence>
<keyword evidence="6" id="KW-1185">Reference proteome</keyword>
<gene>
    <name evidence="5" type="ORF">PLEPLA_LOCUS30396</name>
</gene>
<dbReference type="PANTHER" id="PTHR46393">
    <property type="entry name" value="SUSHI DOMAIN-CONTAINING PROTEIN"/>
    <property type="match status" value="1"/>
</dbReference>
<dbReference type="InterPro" id="IPR043504">
    <property type="entry name" value="Peptidase_S1_PA_chymotrypsin"/>
</dbReference>
<organism evidence="5 6">
    <name type="scientific">Pleuronectes platessa</name>
    <name type="common">European plaice</name>
    <dbReference type="NCBI Taxonomy" id="8262"/>
    <lineage>
        <taxon>Eukaryota</taxon>
        <taxon>Metazoa</taxon>
        <taxon>Chordata</taxon>
        <taxon>Craniata</taxon>
        <taxon>Vertebrata</taxon>
        <taxon>Euteleostomi</taxon>
        <taxon>Actinopterygii</taxon>
        <taxon>Neopterygii</taxon>
        <taxon>Teleostei</taxon>
        <taxon>Neoteleostei</taxon>
        <taxon>Acanthomorphata</taxon>
        <taxon>Carangaria</taxon>
        <taxon>Pleuronectiformes</taxon>
        <taxon>Pleuronectoidei</taxon>
        <taxon>Pleuronectidae</taxon>
        <taxon>Pleuronectes</taxon>
    </lineage>
</organism>
<keyword evidence="1" id="KW-0768">Sushi</keyword>
<dbReference type="Pfam" id="PF00089">
    <property type="entry name" value="Trypsin"/>
    <property type="match status" value="1"/>
</dbReference>
<dbReference type="GO" id="GO:0070062">
    <property type="term" value="C:extracellular exosome"/>
    <property type="evidence" value="ECO:0007669"/>
    <property type="project" value="TreeGrafter"/>
</dbReference>
<dbReference type="GO" id="GO:0004252">
    <property type="term" value="F:serine-type endopeptidase activity"/>
    <property type="evidence" value="ECO:0007669"/>
    <property type="project" value="InterPro"/>
</dbReference>
<dbReference type="PANTHER" id="PTHR46393:SF6">
    <property type="entry name" value="COMPLEMENT C2-RELATED"/>
    <property type="match status" value="1"/>
</dbReference>
<name>A0A9N7V4G9_PLEPL</name>
<evidence type="ECO:0000313" key="5">
    <source>
        <dbReference type="EMBL" id="CAB1442678.1"/>
    </source>
</evidence>